<dbReference type="EMBL" id="BAFF01000019">
    <property type="protein sequence ID" value="GAB53685.1"/>
    <property type="molecule type" value="Genomic_DNA"/>
</dbReference>
<dbReference type="AlphaFoldDB" id="H5V6S7"/>
<evidence type="ECO:0000313" key="2">
    <source>
        <dbReference type="Proteomes" id="UP000010297"/>
    </source>
</evidence>
<dbReference type="GeneID" id="92829984"/>
<dbReference type="Proteomes" id="UP000010297">
    <property type="component" value="Unassembled WGS sequence"/>
</dbReference>
<evidence type="ECO:0000313" key="1">
    <source>
        <dbReference type="EMBL" id="GAB53685.1"/>
    </source>
</evidence>
<protein>
    <submittedName>
        <fullName evidence="1">Uncharacterized protein</fullName>
    </submittedName>
</protein>
<organism evidence="1 2">
    <name type="scientific">Atlantibacter hermannii NBRC 105704</name>
    <dbReference type="NCBI Taxonomy" id="1115512"/>
    <lineage>
        <taxon>Bacteria</taxon>
        <taxon>Pseudomonadati</taxon>
        <taxon>Pseudomonadota</taxon>
        <taxon>Gammaproteobacteria</taxon>
        <taxon>Enterobacterales</taxon>
        <taxon>Enterobacteriaceae</taxon>
        <taxon>Atlantibacter</taxon>
    </lineage>
</organism>
<comment type="caution">
    <text evidence="1">The sequence shown here is derived from an EMBL/GenBank/DDBJ whole genome shotgun (WGS) entry which is preliminary data.</text>
</comment>
<proteinExistence type="predicted"/>
<gene>
    <name evidence="1" type="ORF">EH105704_19_00020</name>
</gene>
<name>H5V6S7_ATLHE</name>
<dbReference type="RefSeq" id="WP_002438148.1">
    <property type="nucleotide sequence ID" value="NZ_BAFF01000019.1"/>
</dbReference>
<sequence length="173" mass="19853">MDINSMFMVDGSSLLGPTHCDHNFRIGAGLGRDEHHRSSVKNSRHKSYKNENDFFQSFVDAGRTGGLASKNRARFRLSLICRLVREVLYRQPLEFKLSASEVAYEIHDDFASEVRAHVEIYGNENTFGARDKKIHMPFLELITREIRKQVKKGYELIKSKAEKFYPAPGYVPA</sequence>
<reference evidence="1 2" key="1">
    <citation type="submission" date="2012-02" db="EMBL/GenBank/DDBJ databases">
        <title>Whole genome shotgun sequence of Escherichia hermannii NBRC 105704.</title>
        <authorList>
            <person name="Yoshida I."/>
            <person name="Hosoyama A."/>
            <person name="Tsuchikane K."/>
            <person name="Katsumata H."/>
            <person name="Yamazaki S."/>
            <person name="Fujita N."/>
        </authorList>
    </citation>
    <scope>NUCLEOTIDE SEQUENCE [LARGE SCALE GENOMIC DNA]</scope>
    <source>
        <strain evidence="1 2">NBRC 105704</strain>
    </source>
</reference>
<keyword evidence="2" id="KW-1185">Reference proteome</keyword>
<accession>H5V6S7</accession>